<accession>A0A1D8KTZ8</accession>
<sequence>MDPRVGSELPQNTQCPPELSLYYTTLLKYSPIKKSPRYSIPLGDDYYYLDNIRLSLCNPSTQKYCVYLQ</sequence>
<evidence type="ECO:0000313" key="1">
    <source>
        <dbReference type="EMBL" id="AOV62044.1"/>
    </source>
</evidence>
<dbReference type="Proteomes" id="UP000203902">
    <property type="component" value="Segment"/>
</dbReference>
<dbReference type="RefSeq" id="YP_009323053.1">
    <property type="nucleotide sequence ID" value="NC_031927.1"/>
</dbReference>
<organism evidence="1 2">
    <name type="scientific">Synechococcus phage S-CAM7</name>
    <dbReference type="NCBI Taxonomy" id="1883368"/>
    <lineage>
        <taxon>Viruses</taxon>
        <taxon>Duplodnaviria</taxon>
        <taxon>Heunggongvirae</taxon>
        <taxon>Uroviricota</taxon>
        <taxon>Caudoviricetes</taxon>
        <taxon>Pantevenvirales</taxon>
        <taxon>Kyanoviridae</taxon>
        <taxon>Mazuvirus</taxon>
        <taxon>Mazuvirus scam7</taxon>
    </lineage>
</organism>
<evidence type="ECO:0000313" key="2">
    <source>
        <dbReference type="Proteomes" id="UP000203902"/>
    </source>
</evidence>
<dbReference type="KEGG" id="vg:30308174"/>
<name>A0A1D8KTZ8_9CAUD</name>
<keyword evidence="2" id="KW-1185">Reference proteome</keyword>
<dbReference type="GeneID" id="30308174"/>
<dbReference type="EMBL" id="KU686212">
    <property type="protein sequence ID" value="AOV62044.1"/>
    <property type="molecule type" value="Genomic_DNA"/>
</dbReference>
<reference evidence="1 2" key="1">
    <citation type="journal article" date="2016" name="Virology">
        <title>The genomic content and context of auxiliary metabolic genes in marine cyanomyoviruses.</title>
        <authorList>
            <person name="Crummett L.T."/>
            <person name="Puxty R.J."/>
            <person name="Weihe C."/>
            <person name="Marston M.F."/>
            <person name="Martiny J.B."/>
        </authorList>
    </citation>
    <scope>NUCLEOTIDE SEQUENCE [LARGE SCALE GENOMIC DNA]</scope>
    <source>
        <strain evidence="1">0910CC49</strain>
    </source>
</reference>
<protein>
    <submittedName>
        <fullName evidence="1">Uncharacterized protein</fullName>
    </submittedName>
</protein>
<gene>
    <name evidence="1" type="ORF">C490910_120</name>
</gene>
<proteinExistence type="predicted"/>